<dbReference type="Pfam" id="PF02770">
    <property type="entry name" value="Acyl-CoA_dh_M"/>
    <property type="match status" value="1"/>
</dbReference>
<evidence type="ECO:0000259" key="7">
    <source>
        <dbReference type="Pfam" id="PF00441"/>
    </source>
</evidence>
<keyword evidence="3 6" id="KW-0285">Flavoprotein</keyword>
<evidence type="ECO:0000256" key="1">
    <source>
        <dbReference type="ARBA" id="ARBA00001974"/>
    </source>
</evidence>
<evidence type="ECO:0000313" key="12">
    <source>
        <dbReference type="Proteomes" id="UP000829758"/>
    </source>
</evidence>
<dbReference type="EMBL" id="CP094984">
    <property type="protein sequence ID" value="UON91455.1"/>
    <property type="molecule type" value="Genomic_DNA"/>
</dbReference>
<evidence type="ECO:0000259" key="9">
    <source>
        <dbReference type="Pfam" id="PF02771"/>
    </source>
</evidence>
<dbReference type="InterPro" id="IPR050741">
    <property type="entry name" value="Acyl-CoA_dehydrogenase"/>
</dbReference>
<protein>
    <submittedName>
        <fullName evidence="10">Acyl-CoA dehydrogenase family protein</fullName>
    </submittedName>
</protein>
<dbReference type="Proteomes" id="UP000829758">
    <property type="component" value="Chromosome"/>
</dbReference>
<gene>
    <name evidence="10" type="ORF">LJ755_08185</name>
    <name evidence="11" type="ORF">MUK71_12740</name>
</gene>
<dbReference type="PANTHER" id="PTHR48083:SF2">
    <property type="entry name" value="MEDIUM-CHAIN SPECIFIC ACYL-COA DEHYDROGENASE, MITOCHONDRIAL"/>
    <property type="match status" value="1"/>
</dbReference>
<dbReference type="RefSeq" id="WP_227903862.1">
    <property type="nucleotide sequence ID" value="NZ_CP094984.1"/>
</dbReference>
<dbReference type="InterPro" id="IPR013786">
    <property type="entry name" value="AcylCoA_DH/ox_N"/>
</dbReference>
<dbReference type="InterPro" id="IPR037069">
    <property type="entry name" value="AcylCoA_DH/ox_N_sf"/>
</dbReference>
<evidence type="ECO:0000256" key="6">
    <source>
        <dbReference type="RuleBase" id="RU362125"/>
    </source>
</evidence>
<feature type="domain" description="Acyl-CoA dehydrogenase/oxidase N-terminal" evidence="9">
    <location>
        <begin position="21"/>
        <end position="128"/>
    </location>
</feature>
<proteinExistence type="inferred from homology"/>
<dbReference type="InterPro" id="IPR036250">
    <property type="entry name" value="AcylCo_DH-like_C"/>
</dbReference>
<dbReference type="Proteomes" id="UP001155145">
    <property type="component" value="Unassembled WGS sequence"/>
</dbReference>
<feature type="domain" description="Acyl-CoA oxidase/dehydrogenase middle" evidence="8">
    <location>
        <begin position="132"/>
        <end position="225"/>
    </location>
</feature>
<dbReference type="EMBL" id="JAJFZT010000005">
    <property type="protein sequence ID" value="MCC3272706.1"/>
    <property type="molecule type" value="Genomic_DNA"/>
</dbReference>
<dbReference type="FunFam" id="1.20.140.10:FF:000001">
    <property type="entry name" value="Acyl-CoA dehydrogenase"/>
    <property type="match status" value="1"/>
</dbReference>
<dbReference type="Pfam" id="PF02771">
    <property type="entry name" value="Acyl-CoA_dh_N"/>
    <property type="match status" value="1"/>
</dbReference>
<accession>A0A9X1M7K8</accession>
<evidence type="ECO:0000313" key="13">
    <source>
        <dbReference type="Proteomes" id="UP001155145"/>
    </source>
</evidence>
<evidence type="ECO:0000259" key="8">
    <source>
        <dbReference type="Pfam" id="PF02770"/>
    </source>
</evidence>
<dbReference type="InterPro" id="IPR009075">
    <property type="entry name" value="AcylCo_DH/oxidase_C"/>
</dbReference>
<keyword evidence="12" id="KW-1185">Reference proteome</keyword>
<reference evidence="10" key="1">
    <citation type="submission" date="2021-10" db="EMBL/GenBank/DDBJ databases">
        <title>Novel species in genus Arthrobacter.</title>
        <authorList>
            <person name="Liu Y."/>
        </authorList>
    </citation>
    <scope>NUCLEOTIDE SEQUENCE</scope>
    <source>
        <strain evidence="12">zg-Y462</strain>
        <strain evidence="10">Zg-Y462</strain>
    </source>
</reference>
<sequence>MSVTGITADGRGSSVSDTRYRELLSAVTSWVEGPGEEWAGRIEATGQVPDSLWKELREAGFLSLAAPVGLGGQGLSFVQWMGLMEVFSRSHASVRMIVHVVNGTWRAMNPHADEQQREKFVRPSVAGELIVAFTLTEPGNGTGADITSSVRRDGDTYYLTGRKHLITFGVRCDYWLLFARIEGSSGSDGTVALLVDRHAPGVVVENTSETLGVHGTDHASLTFTDTPVPVSHRLGAEGDGLAVALGGFLTPSRISVAMSCVGLAGRAQQLAVAYALERTTFGKPLASRQAIAFSLAENEADIAAARALTLQAAEDWQKGSGAAPALSSMAKLTAVDMLTRVTDKALQVHGGIGYWKSMPIERVYRDARAQRFEEGTNEIQKTVIARDLFRRASAGAAEAAAAADVPDPAAAPESLG</sequence>
<evidence type="ECO:0000256" key="2">
    <source>
        <dbReference type="ARBA" id="ARBA00009347"/>
    </source>
</evidence>
<comment type="cofactor">
    <cofactor evidence="1 6">
        <name>FAD</name>
        <dbReference type="ChEBI" id="CHEBI:57692"/>
    </cofactor>
</comment>
<dbReference type="Gene3D" id="1.10.540.10">
    <property type="entry name" value="Acyl-CoA dehydrogenase/oxidase, N-terminal domain"/>
    <property type="match status" value="1"/>
</dbReference>
<evidence type="ECO:0000256" key="5">
    <source>
        <dbReference type="ARBA" id="ARBA00023002"/>
    </source>
</evidence>
<dbReference type="GO" id="GO:0050660">
    <property type="term" value="F:flavin adenine dinucleotide binding"/>
    <property type="evidence" value="ECO:0007669"/>
    <property type="project" value="InterPro"/>
</dbReference>
<evidence type="ECO:0000256" key="3">
    <source>
        <dbReference type="ARBA" id="ARBA00022630"/>
    </source>
</evidence>
<comment type="similarity">
    <text evidence="2 6">Belongs to the acyl-CoA dehydrogenase family.</text>
</comment>
<dbReference type="PANTHER" id="PTHR48083">
    <property type="entry name" value="MEDIUM-CHAIN SPECIFIC ACYL-COA DEHYDROGENASE, MITOCHONDRIAL-RELATED"/>
    <property type="match status" value="1"/>
</dbReference>
<evidence type="ECO:0000313" key="11">
    <source>
        <dbReference type="EMBL" id="UON91455.1"/>
    </source>
</evidence>
<dbReference type="SUPFAM" id="SSF47203">
    <property type="entry name" value="Acyl-CoA dehydrogenase C-terminal domain-like"/>
    <property type="match status" value="1"/>
</dbReference>
<dbReference type="Pfam" id="PF00441">
    <property type="entry name" value="Acyl-CoA_dh_1"/>
    <property type="match status" value="1"/>
</dbReference>
<dbReference type="GO" id="GO:0003995">
    <property type="term" value="F:acyl-CoA dehydrogenase activity"/>
    <property type="evidence" value="ECO:0007669"/>
    <property type="project" value="TreeGrafter"/>
</dbReference>
<organism evidence="10 13">
    <name type="scientific">Arthrobacter zhangbolii</name>
    <dbReference type="NCBI Taxonomy" id="2886936"/>
    <lineage>
        <taxon>Bacteria</taxon>
        <taxon>Bacillati</taxon>
        <taxon>Actinomycetota</taxon>
        <taxon>Actinomycetes</taxon>
        <taxon>Micrococcales</taxon>
        <taxon>Micrococcaceae</taxon>
        <taxon>Arthrobacter</taxon>
    </lineage>
</organism>
<dbReference type="InterPro" id="IPR046373">
    <property type="entry name" value="Acyl-CoA_Oxase/DH_mid-dom_sf"/>
</dbReference>
<dbReference type="InterPro" id="IPR009100">
    <property type="entry name" value="AcylCoA_DH/oxidase_NM_dom_sf"/>
</dbReference>
<evidence type="ECO:0000256" key="4">
    <source>
        <dbReference type="ARBA" id="ARBA00022827"/>
    </source>
</evidence>
<dbReference type="GO" id="GO:0033539">
    <property type="term" value="P:fatty acid beta-oxidation using acyl-CoA dehydrogenase"/>
    <property type="evidence" value="ECO:0007669"/>
    <property type="project" value="TreeGrafter"/>
</dbReference>
<keyword evidence="4 6" id="KW-0274">FAD</keyword>
<evidence type="ECO:0000313" key="10">
    <source>
        <dbReference type="EMBL" id="MCC3272706.1"/>
    </source>
</evidence>
<dbReference type="PIRSF" id="PIRSF016578">
    <property type="entry name" value="HsaA"/>
    <property type="match status" value="1"/>
</dbReference>
<dbReference type="SUPFAM" id="SSF56645">
    <property type="entry name" value="Acyl-CoA dehydrogenase NM domain-like"/>
    <property type="match status" value="1"/>
</dbReference>
<dbReference type="CDD" id="cd00567">
    <property type="entry name" value="ACAD"/>
    <property type="match status" value="1"/>
</dbReference>
<dbReference type="AlphaFoldDB" id="A0A9X1M7K8"/>
<keyword evidence="5 6" id="KW-0560">Oxidoreductase</keyword>
<dbReference type="Gene3D" id="2.40.110.10">
    <property type="entry name" value="Butyryl-CoA Dehydrogenase, subunit A, domain 2"/>
    <property type="match status" value="1"/>
</dbReference>
<dbReference type="Gene3D" id="1.20.140.10">
    <property type="entry name" value="Butyryl-CoA Dehydrogenase, subunit A, domain 3"/>
    <property type="match status" value="1"/>
</dbReference>
<name>A0A9X1M7K8_9MICC</name>
<dbReference type="GO" id="GO:0005737">
    <property type="term" value="C:cytoplasm"/>
    <property type="evidence" value="ECO:0007669"/>
    <property type="project" value="TreeGrafter"/>
</dbReference>
<dbReference type="InterPro" id="IPR006091">
    <property type="entry name" value="Acyl-CoA_Oxase/DH_mid-dom"/>
</dbReference>
<feature type="domain" description="Acyl-CoA dehydrogenase/oxidase C-terminal" evidence="7">
    <location>
        <begin position="238"/>
        <end position="388"/>
    </location>
</feature>